<evidence type="ECO:0000256" key="5">
    <source>
        <dbReference type="ARBA" id="ARBA00022490"/>
    </source>
</evidence>
<dbReference type="EMBL" id="QZMU01000001">
    <property type="protein sequence ID" value="RRQ22209.1"/>
    <property type="molecule type" value="Genomic_DNA"/>
</dbReference>
<dbReference type="GO" id="GO:0005737">
    <property type="term" value="C:cytoplasm"/>
    <property type="evidence" value="ECO:0007669"/>
    <property type="project" value="UniProtKB-SubCell"/>
</dbReference>
<sequence>MPTPRIYLPQPLTSGSTVQLDPRAQRHAVKVLRLQVGDSLILFNGEGGEYCATLEDTRREGAQVSIREFIDQKRESPLDIALLQGIARGEKMDLILQKAVELGVSRVVPLATERSQVKLSGERLNKRMQHWRGVIIHACEQCGRNRLPELADMQNLSAALAAHTPDRLGLLLDPTAERGPHDLAATRALSLLIGPEGGLSASERGQARNAGFQGVRLGPRILRTETAGLAALAALQCLYGDLT</sequence>
<evidence type="ECO:0000256" key="6">
    <source>
        <dbReference type="ARBA" id="ARBA00022552"/>
    </source>
</evidence>
<dbReference type="OrthoDB" id="9815641at2"/>
<dbReference type="NCBIfam" id="NF008692">
    <property type="entry name" value="PRK11713.1-5"/>
    <property type="match status" value="1"/>
</dbReference>
<evidence type="ECO:0000313" key="16">
    <source>
        <dbReference type="Proteomes" id="UP000287798"/>
    </source>
</evidence>
<dbReference type="InterPro" id="IPR029028">
    <property type="entry name" value="Alpha/beta_knot_MTases"/>
</dbReference>
<dbReference type="SUPFAM" id="SSF88697">
    <property type="entry name" value="PUA domain-like"/>
    <property type="match status" value="1"/>
</dbReference>
<proteinExistence type="inferred from homology"/>
<evidence type="ECO:0000256" key="4">
    <source>
        <dbReference type="ARBA" id="ARBA00013673"/>
    </source>
</evidence>
<dbReference type="InterPro" id="IPR015947">
    <property type="entry name" value="PUA-like_sf"/>
</dbReference>
<keyword evidence="6 12" id="KW-0698">rRNA processing</keyword>
<comment type="catalytic activity">
    <reaction evidence="11 12">
        <text>uridine(1498) in 16S rRNA + S-adenosyl-L-methionine = N(3)-methyluridine(1498) in 16S rRNA + S-adenosyl-L-homocysteine + H(+)</text>
        <dbReference type="Rhea" id="RHEA:42920"/>
        <dbReference type="Rhea" id="RHEA-COMP:10283"/>
        <dbReference type="Rhea" id="RHEA-COMP:10284"/>
        <dbReference type="ChEBI" id="CHEBI:15378"/>
        <dbReference type="ChEBI" id="CHEBI:57856"/>
        <dbReference type="ChEBI" id="CHEBI:59789"/>
        <dbReference type="ChEBI" id="CHEBI:65315"/>
        <dbReference type="ChEBI" id="CHEBI:74502"/>
        <dbReference type="EC" id="2.1.1.193"/>
    </reaction>
</comment>
<dbReference type="SUPFAM" id="SSF75217">
    <property type="entry name" value="alpha/beta knot"/>
    <property type="match status" value="1"/>
</dbReference>
<dbReference type="Pfam" id="PF04452">
    <property type="entry name" value="Methyltrans_RNA"/>
    <property type="match status" value="1"/>
</dbReference>
<evidence type="ECO:0000259" key="14">
    <source>
        <dbReference type="Pfam" id="PF20260"/>
    </source>
</evidence>
<feature type="domain" description="Ribosomal RNA small subunit methyltransferase E PUA-like" evidence="14">
    <location>
        <begin position="21"/>
        <end position="66"/>
    </location>
</feature>
<dbReference type="InterPro" id="IPR046887">
    <property type="entry name" value="RsmE_PUA-like"/>
</dbReference>
<evidence type="ECO:0000256" key="8">
    <source>
        <dbReference type="ARBA" id="ARBA00022679"/>
    </source>
</evidence>
<dbReference type="Pfam" id="PF20260">
    <property type="entry name" value="PUA_4"/>
    <property type="match status" value="1"/>
</dbReference>
<dbReference type="InterPro" id="IPR029026">
    <property type="entry name" value="tRNA_m1G_MTases_N"/>
</dbReference>
<dbReference type="RefSeq" id="WP_125181549.1">
    <property type="nucleotide sequence ID" value="NZ_QZMU01000001.1"/>
</dbReference>
<dbReference type="PANTHER" id="PTHR30027:SF3">
    <property type="entry name" value="16S RRNA (URACIL(1498)-N(3))-METHYLTRANSFERASE"/>
    <property type="match status" value="1"/>
</dbReference>
<dbReference type="NCBIfam" id="TIGR00046">
    <property type="entry name" value="RsmE family RNA methyltransferase"/>
    <property type="match status" value="1"/>
</dbReference>
<organism evidence="15 16">
    <name type="scientific">Thiohalobacter thiocyanaticus</name>
    <dbReference type="NCBI Taxonomy" id="585455"/>
    <lineage>
        <taxon>Bacteria</taxon>
        <taxon>Pseudomonadati</taxon>
        <taxon>Pseudomonadota</taxon>
        <taxon>Gammaproteobacteria</taxon>
        <taxon>Thiohalobacterales</taxon>
        <taxon>Thiohalobacteraceae</taxon>
        <taxon>Thiohalobacter</taxon>
    </lineage>
</organism>
<dbReference type="Gene3D" id="3.40.1280.10">
    <property type="match status" value="1"/>
</dbReference>
<name>A0A426QKC8_9GAMM</name>
<dbReference type="InterPro" id="IPR046886">
    <property type="entry name" value="RsmE_MTase_dom"/>
</dbReference>
<keyword evidence="5 12" id="KW-0963">Cytoplasm</keyword>
<dbReference type="PANTHER" id="PTHR30027">
    <property type="entry name" value="RIBOSOMAL RNA SMALL SUBUNIT METHYLTRANSFERASE E"/>
    <property type="match status" value="1"/>
</dbReference>
<protein>
    <recommendedName>
        <fullName evidence="4 12">Ribosomal RNA small subunit methyltransferase E</fullName>
        <ecNumber evidence="3 12">2.1.1.193</ecNumber>
    </recommendedName>
</protein>
<gene>
    <name evidence="15" type="ORF">D6C00_09755</name>
</gene>
<comment type="subcellular location">
    <subcellularLocation>
        <location evidence="1 12">Cytoplasm</location>
    </subcellularLocation>
</comment>
<evidence type="ECO:0000256" key="2">
    <source>
        <dbReference type="ARBA" id="ARBA00005528"/>
    </source>
</evidence>
<dbReference type="InterPro" id="IPR006700">
    <property type="entry name" value="RsmE"/>
</dbReference>
<evidence type="ECO:0000256" key="11">
    <source>
        <dbReference type="ARBA" id="ARBA00047944"/>
    </source>
</evidence>
<keyword evidence="16" id="KW-1185">Reference proteome</keyword>
<feature type="domain" description="Ribosomal RNA small subunit methyltransferase E methyltransferase" evidence="13">
    <location>
        <begin position="75"/>
        <end position="236"/>
    </location>
</feature>
<dbReference type="Gene3D" id="2.40.240.20">
    <property type="entry name" value="Hypothetical PUA domain-like, domain 1"/>
    <property type="match status" value="1"/>
</dbReference>
<dbReference type="GO" id="GO:0070042">
    <property type="term" value="F:rRNA (uridine-N3-)-methyltransferase activity"/>
    <property type="evidence" value="ECO:0007669"/>
    <property type="project" value="TreeGrafter"/>
</dbReference>
<dbReference type="Proteomes" id="UP000287798">
    <property type="component" value="Unassembled WGS sequence"/>
</dbReference>
<dbReference type="EC" id="2.1.1.193" evidence="3 12"/>
<dbReference type="GO" id="GO:0070475">
    <property type="term" value="P:rRNA base methylation"/>
    <property type="evidence" value="ECO:0007669"/>
    <property type="project" value="TreeGrafter"/>
</dbReference>
<evidence type="ECO:0000256" key="3">
    <source>
        <dbReference type="ARBA" id="ARBA00012328"/>
    </source>
</evidence>
<evidence type="ECO:0000256" key="12">
    <source>
        <dbReference type="PIRNR" id="PIRNR015601"/>
    </source>
</evidence>
<evidence type="ECO:0000256" key="1">
    <source>
        <dbReference type="ARBA" id="ARBA00004496"/>
    </source>
</evidence>
<evidence type="ECO:0000259" key="13">
    <source>
        <dbReference type="Pfam" id="PF04452"/>
    </source>
</evidence>
<evidence type="ECO:0000256" key="9">
    <source>
        <dbReference type="ARBA" id="ARBA00022691"/>
    </source>
</evidence>
<keyword evidence="7 12" id="KW-0489">Methyltransferase</keyword>
<dbReference type="AlphaFoldDB" id="A0A426QKC8"/>
<dbReference type="CDD" id="cd18084">
    <property type="entry name" value="RsmE-like"/>
    <property type="match status" value="1"/>
</dbReference>
<evidence type="ECO:0000256" key="10">
    <source>
        <dbReference type="ARBA" id="ARBA00025699"/>
    </source>
</evidence>
<comment type="function">
    <text evidence="10 12">Specifically methylates the N3 position of the uracil ring of uridine 1498 (m3U1498) in 16S rRNA. Acts on the fully assembled 30S ribosomal subunit.</text>
</comment>
<accession>A0A426QKC8</accession>
<reference evidence="15 16" key="1">
    <citation type="journal article" date="2010" name="Int. J. Syst. Evol. Microbiol.">
        <title>Thiohalobacter thiocyanaticus gen. nov., sp. nov., a moderately halophilic, sulfur-oxidizing gammaproteobacterium from hypersaline lakes, that utilizes thiocyanate.</title>
        <authorList>
            <person name="Sorokin D.Y."/>
            <person name="Kovaleva O.L."/>
            <person name="Tourova T.P."/>
            <person name="Muyzer G."/>
        </authorList>
    </citation>
    <scope>NUCLEOTIDE SEQUENCE [LARGE SCALE GENOMIC DNA]</scope>
    <source>
        <strain evidence="15 16">Hrh1</strain>
    </source>
</reference>
<keyword evidence="9 12" id="KW-0949">S-adenosyl-L-methionine</keyword>
<dbReference type="PIRSF" id="PIRSF015601">
    <property type="entry name" value="MTase_slr0722"/>
    <property type="match status" value="1"/>
</dbReference>
<comment type="similarity">
    <text evidence="2 12">Belongs to the RNA methyltransferase RsmE family.</text>
</comment>
<comment type="caution">
    <text evidence="15">The sequence shown here is derived from an EMBL/GenBank/DDBJ whole genome shotgun (WGS) entry which is preliminary data.</text>
</comment>
<keyword evidence="8 12" id="KW-0808">Transferase</keyword>
<evidence type="ECO:0000256" key="7">
    <source>
        <dbReference type="ARBA" id="ARBA00022603"/>
    </source>
</evidence>
<evidence type="ECO:0000313" key="15">
    <source>
        <dbReference type="EMBL" id="RRQ22209.1"/>
    </source>
</evidence>